<comment type="caution">
    <text evidence="1">The sequence shown here is derived from an EMBL/GenBank/DDBJ whole genome shotgun (WGS) entry which is preliminary data.</text>
</comment>
<dbReference type="Proteomes" id="UP000037035">
    <property type="component" value="Unassembled WGS sequence"/>
</dbReference>
<protein>
    <submittedName>
        <fullName evidence="1">Uncharacterized protein</fullName>
    </submittedName>
</protein>
<keyword evidence="2" id="KW-1185">Reference proteome</keyword>
<organism evidence="1 2">
    <name type="scientific">Puccinia sorghi</name>
    <dbReference type="NCBI Taxonomy" id="27349"/>
    <lineage>
        <taxon>Eukaryota</taxon>
        <taxon>Fungi</taxon>
        <taxon>Dikarya</taxon>
        <taxon>Basidiomycota</taxon>
        <taxon>Pucciniomycotina</taxon>
        <taxon>Pucciniomycetes</taxon>
        <taxon>Pucciniales</taxon>
        <taxon>Pucciniaceae</taxon>
        <taxon>Puccinia</taxon>
    </lineage>
</organism>
<proteinExistence type="predicted"/>
<evidence type="ECO:0000313" key="2">
    <source>
        <dbReference type="Proteomes" id="UP000037035"/>
    </source>
</evidence>
<gene>
    <name evidence="1" type="ORF">VP01_3736g1</name>
</gene>
<dbReference type="VEuPathDB" id="FungiDB:VP01_3736g1"/>
<reference evidence="1 2" key="1">
    <citation type="submission" date="2015-08" db="EMBL/GenBank/DDBJ databases">
        <title>Next Generation Sequencing and Analysis of the Genome of Puccinia sorghi L Schw, the Causal Agent of Maize Common Rust.</title>
        <authorList>
            <person name="Rochi L."/>
            <person name="Burguener G."/>
            <person name="Darino M."/>
            <person name="Turjanski A."/>
            <person name="Kreff E."/>
            <person name="Dieguez M.J."/>
            <person name="Sacco F."/>
        </authorList>
    </citation>
    <scope>NUCLEOTIDE SEQUENCE [LARGE SCALE GENOMIC DNA]</scope>
    <source>
        <strain evidence="1 2">RO10H11247</strain>
    </source>
</reference>
<name>A0A0L6UU25_9BASI</name>
<sequence length="335" mass="38765">MQKKKLSQTPAVDMQKVPRSFCCYSKISPRFIESSFGAQSMFQNIYICKQVEFGCQLSWSILHVNCRQHCKKTHSTSCICTVTVHQSLVEALLEKFWSNDRSFLGVSAFEWVFFAMWSSSLKRYKMSHTSLKFDQHIISFLTEKRSKVFLCKNCVYINSHSSIYLTFMLAPSRRMHIFISNSPTSLPGSRYRKIAQEFLILKRKMISLNLIGESATFEAVVGIFRQDFGCGFLENMLRLAMWDMARINRNNNQSNLCKLQICNGRHQQIIDGKRHEKYFRYTSSIPLIVACYKRTGYYPATSFLIMDVNPQKGYLDFNTGLPNQLIKVIEGGVLL</sequence>
<evidence type="ECO:0000313" key="1">
    <source>
        <dbReference type="EMBL" id="KNZ51994.1"/>
    </source>
</evidence>
<dbReference type="AlphaFoldDB" id="A0A0L6UU25"/>
<accession>A0A0L6UU25</accession>
<dbReference type="EMBL" id="LAVV01008764">
    <property type="protein sequence ID" value="KNZ51994.1"/>
    <property type="molecule type" value="Genomic_DNA"/>
</dbReference>